<dbReference type="Gene3D" id="3.40.50.1820">
    <property type="entry name" value="alpha/beta hydrolase"/>
    <property type="match status" value="1"/>
</dbReference>
<dbReference type="PANTHER" id="PTHR34853">
    <property type="match status" value="1"/>
</dbReference>
<dbReference type="PIRSF" id="PIRSF029171">
    <property type="entry name" value="Esterase_LipA"/>
    <property type="match status" value="1"/>
</dbReference>
<dbReference type="Proteomes" id="UP000617734">
    <property type="component" value="Unassembled WGS sequence"/>
</dbReference>
<dbReference type="Pfam" id="PF03583">
    <property type="entry name" value="LIP"/>
    <property type="match status" value="1"/>
</dbReference>
<reference evidence="2" key="1">
    <citation type="journal article" date="2014" name="Int. J. Syst. Evol. Microbiol.">
        <title>Complete genome sequence of Corynebacterium casei LMG S-19264T (=DSM 44701T), isolated from a smear-ripened cheese.</title>
        <authorList>
            <consortium name="US DOE Joint Genome Institute (JGI-PGF)"/>
            <person name="Walter F."/>
            <person name="Albersmeier A."/>
            <person name="Kalinowski J."/>
            <person name="Ruckert C."/>
        </authorList>
    </citation>
    <scope>NUCLEOTIDE SEQUENCE</scope>
    <source>
        <strain evidence="2">JCM 4646</strain>
    </source>
</reference>
<feature type="region of interest" description="Disordered" evidence="1">
    <location>
        <begin position="1"/>
        <end position="35"/>
    </location>
</feature>
<keyword evidence="3" id="KW-1185">Reference proteome</keyword>
<dbReference type="InterPro" id="IPR029058">
    <property type="entry name" value="AB_hydrolase_fold"/>
</dbReference>
<name>A0A919KMC9_9ACTN</name>
<evidence type="ECO:0000256" key="1">
    <source>
        <dbReference type="SAM" id="MobiDB-lite"/>
    </source>
</evidence>
<comment type="caution">
    <text evidence="2">The sequence shown here is derived from an EMBL/GenBank/DDBJ whole genome shotgun (WGS) entry which is preliminary data.</text>
</comment>
<dbReference type="EMBL" id="BNBO01000006">
    <property type="protein sequence ID" value="GHH65485.1"/>
    <property type="molecule type" value="Genomic_DNA"/>
</dbReference>
<dbReference type="GeneID" id="95352294"/>
<dbReference type="RefSeq" id="WP_190210327.1">
    <property type="nucleotide sequence ID" value="NZ_BNBO01000006.1"/>
</dbReference>
<organism evidence="2 3">
    <name type="scientific">Kitasatospora indigofera</name>
    <dbReference type="NCBI Taxonomy" id="67307"/>
    <lineage>
        <taxon>Bacteria</taxon>
        <taxon>Bacillati</taxon>
        <taxon>Actinomycetota</taxon>
        <taxon>Actinomycetes</taxon>
        <taxon>Kitasatosporales</taxon>
        <taxon>Streptomycetaceae</taxon>
        <taxon>Kitasatospora</taxon>
    </lineage>
</organism>
<dbReference type="InterPro" id="IPR005152">
    <property type="entry name" value="Lipase_secreted"/>
</dbReference>
<dbReference type="GO" id="GO:0016042">
    <property type="term" value="P:lipid catabolic process"/>
    <property type="evidence" value="ECO:0007669"/>
    <property type="project" value="InterPro"/>
</dbReference>
<proteinExistence type="predicted"/>
<dbReference type="SUPFAM" id="SSF53474">
    <property type="entry name" value="alpha/beta-Hydrolases"/>
    <property type="match status" value="1"/>
</dbReference>
<dbReference type="GO" id="GO:0004806">
    <property type="term" value="F:triacylglycerol lipase activity"/>
    <property type="evidence" value="ECO:0007669"/>
    <property type="project" value="InterPro"/>
</dbReference>
<accession>A0A919KMC9</accession>
<dbReference type="Gene3D" id="1.10.260.130">
    <property type="match status" value="1"/>
</dbReference>
<dbReference type="PANTHER" id="PTHR34853:SF1">
    <property type="entry name" value="LIPASE 5"/>
    <property type="match status" value="1"/>
</dbReference>
<evidence type="ECO:0000313" key="2">
    <source>
        <dbReference type="EMBL" id="GHH65485.1"/>
    </source>
</evidence>
<gene>
    <name evidence="2" type="ORF">GCM10018781_18080</name>
</gene>
<protein>
    <submittedName>
        <fullName evidence="2">Triacylglycerol lipase</fullName>
    </submittedName>
</protein>
<reference evidence="2" key="2">
    <citation type="submission" date="2020-09" db="EMBL/GenBank/DDBJ databases">
        <authorList>
            <person name="Sun Q."/>
            <person name="Ohkuma M."/>
        </authorList>
    </citation>
    <scope>NUCLEOTIDE SEQUENCE</scope>
    <source>
        <strain evidence="2">JCM 4646</strain>
    </source>
</reference>
<dbReference type="AlphaFoldDB" id="A0A919KMC9"/>
<evidence type="ECO:0000313" key="3">
    <source>
        <dbReference type="Proteomes" id="UP000617734"/>
    </source>
</evidence>
<sequence length="476" mass="48315">MQPTHRTTRTPLPEPASARPADAGRAESSARPGSAGATRARLLATALTALACLGIQALPAAAAAPGDVTSRDVTVPAFYQPPASLPTADGALVRTEPLPLALTLPGPGGPLPGTATRLMYKSTDSTGRPVAVTGAYIEPSAAWKGGGPSPLVAVAPGTMGQGDQCAASMGLQHPIALNGTSVSVGYEDVAIYRLLAAGAAVVVTDYAGLGTTDRLHTYVNRLDGGHALLDAVRAARALPGSTVTAASRIGLFGYSQGGGASAAAAELQPSYAPELKLAGTYAGAPPANLTDVMKGIDGSALAGALGWSLNGFLQADPDLRAIADARLNAKGKAALNDLSTMCVGDAIFGYAFTKSTAWTNGGESVSDIVAAEPKLRAMLDAQRIGTLKPAGPVRLATGIQDDIVPHAQARQLAVDWCRKGVDVTYDAIALPDLGDGLLTNHLAPLLTDQGEAISWLTDRLAGKAAGSNCWTMPLQP</sequence>